<reference evidence="2" key="1">
    <citation type="journal article" date="2023" name="G3 (Bethesda)">
        <title>Whole genome assemblies of Zophobas morio and Tenebrio molitor.</title>
        <authorList>
            <person name="Kaur S."/>
            <person name="Stinson S.A."/>
            <person name="diCenzo G.C."/>
        </authorList>
    </citation>
    <scope>NUCLEOTIDE SEQUENCE</scope>
    <source>
        <strain evidence="2">QUZm001</strain>
    </source>
</reference>
<feature type="coiled-coil region" evidence="1">
    <location>
        <begin position="21"/>
        <end position="52"/>
    </location>
</feature>
<proteinExistence type="predicted"/>
<dbReference type="Proteomes" id="UP001168821">
    <property type="component" value="Unassembled WGS sequence"/>
</dbReference>
<evidence type="ECO:0000313" key="3">
    <source>
        <dbReference type="Proteomes" id="UP001168821"/>
    </source>
</evidence>
<organism evidence="2 3">
    <name type="scientific">Zophobas morio</name>
    <dbReference type="NCBI Taxonomy" id="2755281"/>
    <lineage>
        <taxon>Eukaryota</taxon>
        <taxon>Metazoa</taxon>
        <taxon>Ecdysozoa</taxon>
        <taxon>Arthropoda</taxon>
        <taxon>Hexapoda</taxon>
        <taxon>Insecta</taxon>
        <taxon>Pterygota</taxon>
        <taxon>Neoptera</taxon>
        <taxon>Endopterygota</taxon>
        <taxon>Coleoptera</taxon>
        <taxon>Polyphaga</taxon>
        <taxon>Cucujiformia</taxon>
        <taxon>Tenebrionidae</taxon>
        <taxon>Zophobas</taxon>
    </lineage>
</organism>
<protein>
    <submittedName>
        <fullName evidence="2">Uncharacterized protein</fullName>
    </submittedName>
</protein>
<name>A0AA38MH20_9CUCU</name>
<keyword evidence="1" id="KW-0175">Coiled coil</keyword>
<dbReference type="AlphaFoldDB" id="A0AA38MH20"/>
<evidence type="ECO:0000256" key="1">
    <source>
        <dbReference type="SAM" id="Coils"/>
    </source>
</evidence>
<gene>
    <name evidence="2" type="ORF">Zmor_015220</name>
</gene>
<keyword evidence="3" id="KW-1185">Reference proteome</keyword>
<dbReference type="EMBL" id="JALNTZ010000004">
    <property type="protein sequence ID" value="KAJ3656122.1"/>
    <property type="molecule type" value="Genomic_DNA"/>
</dbReference>
<evidence type="ECO:0000313" key="2">
    <source>
        <dbReference type="EMBL" id="KAJ3656122.1"/>
    </source>
</evidence>
<sequence length="131" mass="15726">MKCLRRWKKGKGIKEEYWQAKNNYRKLCREKKEEIQQEKEEKMKAIRTEQEASHYINKERKNKITISEDIPIIQWKKHFMELLNGKEERIVAQDSKTGSGGREREAEIRIEEVGKQVGRLKKEKHRGGMGW</sequence>
<comment type="caution">
    <text evidence="2">The sequence shown here is derived from an EMBL/GenBank/DDBJ whole genome shotgun (WGS) entry which is preliminary data.</text>
</comment>
<accession>A0AA38MH20</accession>